<evidence type="ECO:0000256" key="1">
    <source>
        <dbReference type="SAM" id="MobiDB-lite"/>
    </source>
</evidence>
<dbReference type="AlphaFoldDB" id="A0A835BXJ3"/>
<accession>A0A835BXJ3</accession>
<dbReference type="OrthoDB" id="718322at2759"/>
<keyword evidence="3" id="KW-1185">Reference proteome</keyword>
<feature type="compositionally biased region" description="Basic and acidic residues" evidence="1">
    <location>
        <begin position="301"/>
        <end position="317"/>
    </location>
</feature>
<organism evidence="2 3">
    <name type="scientific">Digitaria exilis</name>
    <dbReference type="NCBI Taxonomy" id="1010633"/>
    <lineage>
        <taxon>Eukaryota</taxon>
        <taxon>Viridiplantae</taxon>
        <taxon>Streptophyta</taxon>
        <taxon>Embryophyta</taxon>
        <taxon>Tracheophyta</taxon>
        <taxon>Spermatophyta</taxon>
        <taxon>Magnoliopsida</taxon>
        <taxon>Liliopsida</taxon>
        <taxon>Poales</taxon>
        <taxon>Poaceae</taxon>
        <taxon>PACMAD clade</taxon>
        <taxon>Panicoideae</taxon>
        <taxon>Panicodae</taxon>
        <taxon>Paniceae</taxon>
        <taxon>Anthephorinae</taxon>
        <taxon>Digitaria</taxon>
    </lineage>
</organism>
<protein>
    <submittedName>
        <fullName evidence="2">Uncharacterized protein</fullName>
    </submittedName>
</protein>
<feature type="compositionally biased region" description="Pro residues" evidence="1">
    <location>
        <begin position="79"/>
        <end position="89"/>
    </location>
</feature>
<proteinExistence type="predicted"/>
<sequence length="496" mass="52450">MAPPAVAGPARTQVGSAAVMGRSHHRVVPSAAAATAGSGGGFCSGAATSPPRPHTVFSDEVVILHGWDERRAVEGSSSSPPPSRPPPPPSKEEEEPLTPELQLAVANELIYRFGMAQEKRTLSDDELLLVKSLLGKITILEAVVGASAGHHSPRWGFMVAAPVRLAWLCRRNALQRAPPPRRPSSSSVERQPLTPAEIAREVISRLASLVNFLEDRMPDLEAASGVCGGVAPSPSKVALSFRGHASVKASSSAWSTLRRPKKVATPAAAHATVGPQVVTRLSAEEGAHATSGVHNISEANASHERHRGQELSSEHESCSSSSSSSSKEPLSPGLRLGVGKQMILGFTMAQQTRMLSAQEHSFIKFLEDRILELEAASGCVVAQLCLNPRHSGQEDANATSGVHNKMPDANASHGHHRGQELSSEHEYFSQRCNSVCDLGVVTEKSSSTIAPEMAPESSYGDYTAESSGVCVSNHWGVAPEATDIDDFGLPDNLGIY</sequence>
<reference evidence="2" key="1">
    <citation type="submission" date="2020-07" db="EMBL/GenBank/DDBJ databases">
        <title>Genome sequence and genetic diversity analysis of an under-domesticated orphan crop, white fonio (Digitaria exilis).</title>
        <authorList>
            <person name="Bennetzen J.L."/>
            <person name="Chen S."/>
            <person name="Ma X."/>
            <person name="Wang X."/>
            <person name="Yssel A.E.J."/>
            <person name="Chaluvadi S.R."/>
            <person name="Johnson M."/>
            <person name="Gangashetty P."/>
            <person name="Hamidou F."/>
            <person name="Sanogo M.D."/>
            <person name="Zwaenepoel A."/>
            <person name="Wallace J."/>
            <person name="Van De Peer Y."/>
            <person name="Van Deynze A."/>
        </authorList>
    </citation>
    <scope>NUCLEOTIDE SEQUENCE</scope>
    <source>
        <tissue evidence="2">Leaves</tissue>
    </source>
</reference>
<evidence type="ECO:0000313" key="3">
    <source>
        <dbReference type="Proteomes" id="UP000636709"/>
    </source>
</evidence>
<dbReference type="Proteomes" id="UP000636709">
    <property type="component" value="Unassembled WGS sequence"/>
</dbReference>
<feature type="region of interest" description="Disordered" evidence="1">
    <location>
        <begin position="292"/>
        <end position="334"/>
    </location>
</feature>
<dbReference type="EMBL" id="JACEFO010001795">
    <property type="protein sequence ID" value="KAF8701916.1"/>
    <property type="molecule type" value="Genomic_DNA"/>
</dbReference>
<gene>
    <name evidence="2" type="ORF">HU200_033244</name>
</gene>
<evidence type="ECO:0000313" key="2">
    <source>
        <dbReference type="EMBL" id="KAF8701916.1"/>
    </source>
</evidence>
<feature type="compositionally biased region" description="Low complexity" evidence="1">
    <location>
        <begin position="318"/>
        <end position="331"/>
    </location>
</feature>
<feature type="region of interest" description="Disordered" evidence="1">
    <location>
        <begin position="393"/>
        <end position="423"/>
    </location>
</feature>
<feature type="region of interest" description="Disordered" evidence="1">
    <location>
        <begin position="1"/>
        <end position="22"/>
    </location>
</feature>
<name>A0A835BXJ3_9POAL</name>
<feature type="region of interest" description="Disordered" evidence="1">
    <location>
        <begin position="72"/>
        <end position="98"/>
    </location>
</feature>
<comment type="caution">
    <text evidence="2">The sequence shown here is derived from an EMBL/GenBank/DDBJ whole genome shotgun (WGS) entry which is preliminary data.</text>
</comment>